<dbReference type="EMBL" id="DQ504428">
    <property type="protein sequence ID" value="ABF47356.1"/>
    <property type="molecule type" value="Genomic_DNA"/>
</dbReference>
<dbReference type="OrthoDB" id="14620at10239"/>
<dbReference type="Proteomes" id="UP000214353">
    <property type="component" value="Segment"/>
</dbReference>
<keyword evidence="4" id="KW-1185">Reference proteome</keyword>
<protein>
    <submittedName>
        <fullName evidence="3">IE-0</fullName>
    </submittedName>
</protein>
<dbReference type="KEGG" id="vg:5141847"/>
<evidence type="ECO:0000313" key="3">
    <source>
        <dbReference type="EMBL" id="ABF47356.1"/>
    </source>
</evidence>
<dbReference type="GO" id="GO:0008270">
    <property type="term" value="F:zinc ion binding"/>
    <property type="evidence" value="ECO:0007669"/>
    <property type="project" value="UniProtKB-KW"/>
</dbReference>
<organism evidence="3 4">
    <name type="scientific">Clanis bilineata nucleopolyhedrovirus</name>
    <dbReference type="NCBI Taxonomy" id="1307957"/>
    <lineage>
        <taxon>Viruses</taxon>
        <taxon>Viruses incertae sedis</taxon>
        <taxon>Naldaviricetes</taxon>
        <taxon>Lefavirales</taxon>
        <taxon>Baculoviridae</taxon>
        <taxon>Alphabaculovirus</taxon>
        <taxon>Alphabaculovirus clabilineatae</taxon>
    </lineage>
</organism>
<evidence type="ECO:0000313" key="4">
    <source>
        <dbReference type="Proteomes" id="UP000214353"/>
    </source>
</evidence>
<feature type="domain" description="RING-type" evidence="2">
    <location>
        <begin position="211"/>
        <end position="256"/>
    </location>
</feature>
<sequence length="281" mass="32989">MDPNNQLHKQLEQKQLIDQHQQELFMSQGYEQNHELLLSTEDTSFVNQVFSNFILGHLQSPRLPLCPKSHFEVRQAVFAILDRYHLQMFNVKIDDILALREHEDDVVFSKTECVHHLIAKLNRIVQVLLFVVQQEMYVHNVYIFLPYLRQLKQMLSNFVNDYCCSSVVQKCIQSVDSLMQRSTKYLEAIKFISDRLLVMNVFDDSIKIYQCNICQNTSVEEHFLKPDTCCGYRICFACYSQLWQYCNVYPVCPVCKTSFKKSNANNKKLNDALDSSTIEEE</sequence>
<proteinExistence type="predicted"/>
<keyword evidence="1" id="KW-0862">Zinc</keyword>
<evidence type="ECO:0000256" key="1">
    <source>
        <dbReference type="PROSITE-ProRule" id="PRU00175"/>
    </source>
</evidence>
<accession>Q0N487</accession>
<dbReference type="PROSITE" id="PS50089">
    <property type="entry name" value="ZF_RING_2"/>
    <property type="match status" value="1"/>
</dbReference>
<name>Q0N487_9ABAC</name>
<dbReference type="InterPro" id="IPR007954">
    <property type="entry name" value="Baculo_IE-1"/>
</dbReference>
<dbReference type="InterPro" id="IPR001841">
    <property type="entry name" value="Znf_RING"/>
</dbReference>
<dbReference type="RefSeq" id="YP_717549.1">
    <property type="nucleotide sequence ID" value="NC_008293.1"/>
</dbReference>
<keyword evidence="1" id="KW-0863">Zinc-finger</keyword>
<dbReference type="Pfam" id="PF05290">
    <property type="entry name" value="Baculo_IE-1"/>
    <property type="match status" value="1"/>
</dbReference>
<reference evidence="3 4" key="1">
    <citation type="journal article" date="2009" name="BMC Genomics">
        <title>Genomic sequence, organization and characteristics of a new nucleopolyhedrovirus isolated from Clanis bilineata larva.</title>
        <authorList>
            <person name="Zhu S.Y."/>
            <person name="Yi J.P."/>
            <person name="Shen W.D."/>
            <person name="Wang L.Q."/>
            <person name="He H.G."/>
            <person name="Wang Y."/>
            <person name="Li B."/>
            <person name="Wang W.B."/>
        </authorList>
    </citation>
    <scope>NUCLEOTIDE SEQUENCE [LARGE SCALE GENOMIC DNA]</scope>
    <source>
        <strain evidence="3">DZ1</strain>
    </source>
</reference>
<dbReference type="SUPFAM" id="SSF57850">
    <property type="entry name" value="RING/U-box"/>
    <property type="match status" value="1"/>
</dbReference>
<keyword evidence="1" id="KW-0479">Metal-binding</keyword>
<dbReference type="GeneID" id="5141847"/>
<dbReference type="Gene3D" id="3.30.40.10">
    <property type="entry name" value="Zinc/RING finger domain, C3HC4 (zinc finger)"/>
    <property type="match status" value="1"/>
</dbReference>
<evidence type="ECO:0000259" key="2">
    <source>
        <dbReference type="PROSITE" id="PS50089"/>
    </source>
</evidence>
<dbReference type="InterPro" id="IPR013083">
    <property type="entry name" value="Znf_RING/FYVE/PHD"/>
</dbReference>